<dbReference type="Gene3D" id="3.40.50.2000">
    <property type="entry name" value="Glycogen Phosphorylase B"/>
    <property type="match status" value="2"/>
</dbReference>
<dbReference type="InterPro" id="IPR007235">
    <property type="entry name" value="Glyco_trans_28_C"/>
</dbReference>
<dbReference type="Pfam" id="PF04101">
    <property type="entry name" value="Glyco_tran_28_C"/>
    <property type="match status" value="1"/>
</dbReference>
<sequence>MASCFATLDIRSGLRSRLMTTTLSNASPNIEVTANSFQDFPSLSKTCQGWMVSIMPSDSFDIIVVTDPRFQGGTGSAVAAEIAAALRGGYSVGLLCYEAANIRQPFPCNARLQRLIDRLELQLIAPGSRVNCRLAILHNPHAAGLLPLLPLGISAERRLVVLHHPPVDGFGAPAYDLAAVIRNAEEILAGPVEWAPVGPAVRAAFRGLADAPLLRPDDWANVLDFDRWRHLPGPRSRDRITIGRHSRADLRKFPASRDAFLQIYGEDPGIDVDLLGCPPELQAMLAPLPSHWRLRPFGALPVRDYLDGLDVFVYYHRPDWIEAFGYAVIEAMARGVPCLLAPSLAPSFADAARIEPPESARTAARELAEAPGAARQAGHDLVQSRHSFPAAIARLRDLIGAPHRASAPPRPPKDVPETGVLLISTNGVGMGHLTRTIAIARRLHAPFRPVIVSMSHGAAVAQDFGLHVEFIPYHNYLGADQQVWNLALRDELTALIDAFDARVVLFDGNSPFNGLIDALSQRPHVWSIWSRRGMWPAHSGANSGAEFMRRESSFDAVLEPFDLASAFDIGPTASSTSRTRQVGPVRLLDPNQQLSRARARAELGLDADATIILMQLGGGNNFDMRSCRDLVFRFLGGRPGVQIAMAHWKISTDPEPVVLPPNGRIFSIYPISRYLNAFDAMVSAAGYNSFHEATEAAIPAIYIPNENPSQDDQRARAGFAARHGAAILALRDNPEALIAALHEILDPERRTAMSQAARTLGHPNGAIAAAGLIRQLGLTQRGGRPGVTAGVALP</sequence>
<dbReference type="Proteomes" id="UP000234530">
    <property type="component" value="Plasmid pPZ01"/>
</dbReference>
<geneLocation type="plasmid" evidence="3">
    <name>ppz01</name>
</geneLocation>
<evidence type="ECO:0000313" key="3">
    <source>
        <dbReference type="Proteomes" id="UP000234530"/>
    </source>
</evidence>
<feature type="domain" description="Glycosyl transferase family 28 C-terminal" evidence="1">
    <location>
        <begin position="668"/>
        <end position="758"/>
    </location>
</feature>
<gene>
    <name evidence="2" type="ORF">CX676_19560</name>
</gene>
<protein>
    <recommendedName>
        <fullName evidence="1">Glycosyl transferase family 28 C-terminal domain-containing protein</fullName>
    </recommendedName>
</protein>
<dbReference type="PANTHER" id="PTHR21015">
    <property type="entry name" value="UDP-N-ACETYLGLUCOSAMINE--N-ACETYLMURAMYL-(PENTAPEPTIDE) PYROPHOSPHORYL-UNDECAPRENOL N-ACETYLGLUCOSAMINE TRANSFERASE 1"/>
    <property type="match status" value="1"/>
</dbReference>
<organism evidence="2 3">
    <name type="scientific">Paracoccus zhejiangensis</name>
    <dbReference type="NCBI Taxonomy" id="1077935"/>
    <lineage>
        <taxon>Bacteria</taxon>
        <taxon>Pseudomonadati</taxon>
        <taxon>Pseudomonadota</taxon>
        <taxon>Alphaproteobacteria</taxon>
        <taxon>Rhodobacterales</taxon>
        <taxon>Paracoccaceae</taxon>
        <taxon>Paracoccus</taxon>
    </lineage>
</organism>
<dbReference type="EMBL" id="CP025431">
    <property type="protein sequence ID" value="AUH66510.1"/>
    <property type="molecule type" value="Genomic_DNA"/>
</dbReference>
<keyword evidence="3" id="KW-1185">Reference proteome</keyword>
<name>A0A2H5F4P0_9RHOB</name>
<dbReference type="AlphaFoldDB" id="A0A2H5F4P0"/>
<keyword evidence="2" id="KW-0614">Plasmid</keyword>
<accession>A0A2H5F4P0</accession>
<evidence type="ECO:0000313" key="2">
    <source>
        <dbReference type="EMBL" id="AUH66510.1"/>
    </source>
</evidence>
<dbReference type="PANTHER" id="PTHR21015:SF28">
    <property type="entry name" value="SLL1722 PROTEIN"/>
    <property type="match status" value="1"/>
</dbReference>
<dbReference type="SUPFAM" id="SSF53756">
    <property type="entry name" value="UDP-Glycosyltransferase/glycogen phosphorylase"/>
    <property type="match status" value="2"/>
</dbReference>
<evidence type="ECO:0000259" key="1">
    <source>
        <dbReference type="Pfam" id="PF04101"/>
    </source>
</evidence>
<reference evidence="2 3" key="1">
    <citation type="journal article" date="2013" name="Antonie Van Leeuwenhoek">
        <title>Paracoccus zhejiangensis sp. nov., isolated from activated sludge in wastewater-treatment system.</title>
        <authorList>
            <person name="Wu Z.G."/>
            <person name="Zhang D.F."/>
            <person name="Liu Y.L."/>
            <person name="Wang F."/>
            <person name="Jiang X."/>
            <person name="Li C."/>
            <person name="Li S.P."/>
            <person name="Hong Q."/>
            <person name="Li W.J."/>
        </authorList>
    </citation>
    <scope>NUCLEOTIDE SEQUENCE [LARGE SCALE GENOMIC DNA]</scope>
    <source>
        <strain evidence="2 3">J6</strain>
        <plasmid evidence="3">Plasmid ppz01</plasmid>
    </source>
</reference>
<dbReference type="GO" id="GO:0016758">
    <property type="term" value="F:hexosyltransferase activity"/>
    <property type="evidence" value="ECO:0007669"/>
    <property type="project" value="InterPro"/>
</dbReference>
<dbReference type="KEGG" id="pzh:CX676_19560"/>
<proteinExistence type="predicted"/>